<keyword evidence="6" id="KW-0809">Transit peptide</keyword>
<dbReference type="InterPro" id="IPR000537">
    <property type="entry name" value="UbiA_prenyltransferase"/>
</dbReference>
<evidence type="ECO:0000256" key="3">
    <source>
        <dbReference type="ARBA" id="ARBA00016335"/>
    </source>
</evidence>
<comment type="subcellular location">
    <subcellularLocation>
        <location evidence="1">Mitochondrion membrane</location>
        <topology evidence="1">Multi-pass membrane protein</topology>
    </subcellularLocation>
</comment>
<protein>
    <recommendedName>
        <fullName evidence="3">Protoheme IX farnesyltransferase, mitochondrial</fullName>
    </recommendedName>
    <alternativeName>
        <fullName evidence="11">Heme O synthase</fullName>
    </alternativeName>
</protein>
<evidence type="ECO:0000256" key="1">
    <source>
        <dbReference type="ARBA" id="ARBA00004225"/>
    </source>
</evidence>
<feature type="compositionally biased region" description="Pro residues" evidence="12">
    <location>
        <begin position="42"/>
        <end position="53"/>
    </location>
</feature>
<evidence type="ECO:0000256" key="11">
    <source>
        <dbReference type="ARBA" id="ARBA00030253"/>
    </source>
</evidence>
<dbReference type="Proteomes" id="UP001151582">
    <property type="component" value="Unassembled WGS sequence"/>
</dbReference>
<gene>
    <name evidence="14" type="primary">COX10</name>
    <name evidence="14" type="ORF">H4R34_002973</name>
</gene>
<dbReference type="HAMAP" id="MF_00154">
    <property type="entry name" value="CyoE_CtaB"/>
    <property type="match status" value="1"/>
</dbReference>
<dbReference type="InterPro" id="IPR006369">
    <property type="entry name" value="Protohaem_IX_farnesylTrfase"/>
</dbReference>
<name>A0A9W8B8E7_9FUNG</name>
<dbReference type="PANTHER" id="PTHR43448">
    <property type="entry name" value="PROTOHEME IX FARNESYLTRANSFERASE, MITOCHONDRIAL"/>
    <property type="match status" value="1"/>
</dbReference>
<evidence type="ECO:0000256" key="9">
    <source>
        <dbReference type="ARBA" id="ARBA00023133"/>
    </source>
</evidence>
<keyword evidence="5 13" id="KW-0812">Transmembrane</keyword>
<keyword evidence="9" id="KW-0350">Heme biosynthesis</keyword>
<dbReference type="NCBIfam" id="TIGR01473">
    <property type="entry name" value="cyoE_ctaB"/>
    <property type="match status" value="1"/>
</dbReference>
<feature type="transmembrane region" description="Helical" evidence="13">
    <location>
        <begin position="325"/>
        <end position="345"/>
    </location>
</feature>
<keyword evidence="10 13" id="KW-0472">Membrane</keyword>
<dbReference type="Pfam" id="PF01040">
    <property type="entry name" value="UbiA"/>
    <property type="match status" value="1"/>
</dbReference>
<dbReference type="Gene3D" id="1.10.357.140">
    <property type="entry name" value="UbiA prenyltransferase"/>
    <property type="match status" value="1"/>
</dbReference>
<keyword evidence="15" id="KW-1185">Reference proteome</keyword>
<evidence type="ECO:0000256" key="4">
    <source>
        <dbReference type="ARBA" id="ARBA00022679"/>
    </source>
</evidence>
<evidence type="ECO:0000256" key="10">
    <source>
        <dbReference type="ARBA" id="ARBA00023136"/>
    </source>
</evidence>
<dbReference type="GO" id="GO:0006784">
    <property type="term" value="P:heme A biosynthetic process"/>
    <property type="evidence" value="ECO:0007669"/>
    <property type="project" value="TreeGrafter"/>
</dbReference>
<reference evidence="14" key="1">
    <citation type="submission" date="2022-07" db="EMBL/GenBank/DDBJ databases">
        <title>Phylogenomic reconstructions and comparative analyses of Kickxellomycotina fungi.</title>
        <authorList>
            <person name="Reynolds N.K."/>
            <person name="Stajich J.E."/>
            <person name="Barry K."/>
            <person name="Grigoriev I.V."/>
            <person name="Crous P."/>
            <person name="Smith M.E."/>
        </authorList>
    </citation>
    <scope>NUCLEOTIDE SEQUENCE</scope>
    <source>
        <strain evidence="14">RSA 567</strain>
    </source>
</reference>
<feature type="transmembrane region" description="Helical" evidence="13">
    <location>
        <begin position="147"/>
        <end position="169"/>
    </location>
</feature>
<evidence type="ECO:0000256" key="7">
    <source>
        <dbReference type="ARBA" id="ARBA00022989"/>
    </source>
</evidence>
<keyword evidence="4 14" id="KW-0808">Transferase</keyword>
<proteinExistence type="inferred from homology"/>
<comment type="caution">
    <text evidence="14">The sequence shown here is derived from an EMBL/GenBank/DDBJ whole genome shotgun (WGS) entry which is preliminary data.</text>
</comment>
<keyword evidence="7 13" id="KW-1133">Transmembrane helix</keyword>
<comment type="similarity">
    <text evidence="2">Belongs to the UbiA prenyltransferase family.</text>
</comment>
<evidence type="ECO:0000256" key="2">
    <source>
        <dbReference type="ARBA" id="ARBA00005985"/>
    </source>
</evidence>
<feature type="transmembrane region" description="Helical" evidence="13">
    <location>
        <begin position="175"/>
        <end position="194"/>
    </location>
</feature>
<sequence length="370" mass="41055">MLDNIAEQLEMWVTLVAPVRAVHNTAHDHTTVVSTPVSAPRPLEPTTPAPPGASPRYRWRIVPPPSLLEHVALYRELSKSKLATLVVLTTMCGYAVAPGSMDLMTLLYTTLGTGLCVGSANTFNQWSEVPYDGQMMRTKNRVLVRGALTPLHAFGMGTVTGTLGVGILWTCVNPLTAALGAANLVLYSFVYTGLKRISILNTWVGAVVGALPPMMGWTACLNSLDPGAWLLGAVLYAWQFPHFNSLAWPLRKDYSRAGYCMTVVTNPALNARVSLRYSAALIPLSLLFPYFDVTTWWFALDSMLPNLYMTWMAYRFWRHASDKTYRPLFFASLIHLPVYLILLLFHKKTEEAIEDDDDDQMSSSPQLASH</sequence>
<accession>A0A9W8B8E7</accession>
<evidence type="ECO:0000313" key="15">
    <source>
        <dbReference type="Proteomes" id="UP001151582"/>
    </source>
</evidence>
<dbReference type="CDD" id="cd13957">
    <property type="entry name" value="PT_UbiA_Cox10"/>
    <property type="match status" value="1"/>
</dbReference>
<evidence type="ECO:0000256" key="5">
    <source>
        <dbReference type="ARBA" id="ARBA00022692"/>
    </source>
</evidence>
<evidence type="ECO:0000256" key="12">
    <source>
        <dbReference type="SAM" id="MobiDB-lite"/>
    </source>
</evidence>
<dbReference type="PANTHER" id="PTHR43448:SF2">
    <property type="entry name" value="PROTOHEME IX FARNESYLTRANSFERASE, MITOCHONDRIAL"/>
    <property type="match status" value="1"/>
</dbReference>
<dbReference type="InterPro" id="IPR030470">
    <property type="entry name" value="UbiA_prenylTrfase_CS"/>
</dbReference>
<organism evidence="14 15">
    <name type="scientific">Dimargaris verticillata</name>
    <dbReference type="NCBI Taxonomy" id="2761393"/>
    <lineage>
        <taxon>Eukaryota</taxon>
        <taxon>Fungi</taxon>
        <taxon>Fungi incertae sedis</taxon>
        <taxon>Zoopagomycota</taxon>
        <taxon>Kickxellomycotina</taxon>
        <taxon>Dimargaritomycetes</taxon>
        <taxon>Dimargaritales</taxon>
        <taxon>Dimargaritaceae</taxon>
        <taxon>Dimargaris</taxon>
    </lineage>
</organism>
<dbReference type="InterPro" id="IPR044878">
    <property type="entry name" value="UbiA_sf"/>
</dbReference>
<feature type="region of interest" description="Disordered" evidence="12">
    <location>
        <begin position="30"/>
        <end position="56"/>
    </location>
</feature>
<dbReference type="GO" id="GO:0008495">
    <property type="term" value="F:protoheme IX farnesyltransferase activity"/>
    <property type="evidence" value="ECO:0007669"/>
    <property type="project" value="InterPro"/>
</dbReference>
<evidence type="ECO:0000256" key="6">
    <source>
        <dbReference type="ARBA" id="ARBA00022946"/>
    </source>
</evidence>
<dbReference type="EMBL" id="JANBQB010000240">
    <property type="protein sequence ID" value="KAJ1979060.1"/>
    <property type="molecule type" value="Genomic_DNA"/>
</dbReference>
<keyword evidence="8" id="KW-0496">Mitochondrion</keyword>
<dbReference type="FunFam" id="1.10.357.140:FF:000004">
    <property type="entry name" value="Protoheme IX farnesyltransferase, mitochondrial"/>
    <property type="match status" value="1"/>
</dbReference>
<dbReference type="AlphaFoldDB" id="A0A9W8B8E7"/>
<feature type="transmembrane region" description="Helical" evidence="13">
    <location>
        <begin position="279"/>
        <end position="299"/>
    </location>
</feature>
<dbReference type="OrthoDB" id="5211at2759"/>
<dbReference type="GO" id="GO:0031966">
    <property type="term" value="C:mitochondrial membrane"/>
    <property type="evidence" value="ECO:0007669"/>
    <property type="project" value="UniProtKB-SubCell"/>
</dbReference>
<feature type="transmembrane region" description="Helical" evidence="13">
    <location>
        <begin position="106"/>
        <end position="126"/>
    </location>
</feature>
<evidence type="ECO:0000256" key="13">
    <source>
        <dbReference type="SAM" id="Phobius"/>
    </source>
</evidence>
<evidence type="ECO:0000256" key="8">
    <source>
        <dbReference type="ARBA" id="ARBA00023128"/>
    </source>
</evidence>
<evidence type="ECO:0000313" key="14">
    <source>
        <dbReference type="EMBL" id="KAJ1979060.1"/>
    </source>
</evidence>
<feature type="transmembrane region" description="Helical" evidence="13">
    <location>
        <begin position="82"/>
        <end position="100"/>
    </location>
</feature>
<dbReference type="PROSITE" id="PS00943">
    <property type="entry name" value="UBIA"/>
    <property type="match status" value="1"/>
</dbReference>